<dbReference type="Gene3D" id="2.60.40.420">
    <property type="entry name" value="Cupredoxins - blue copper proteins"/>
    <property type="match status" value="1"/>
</dbReference>
<evidence type="ECO:0008006" key="2">
    <source>
        <dbReference type="Google" id="ProtNLM"/>
    </source>
</evidence>
<dbReference type="SUPFAM" id="SSF49503">
    <property type="entry name" value="Cupredoxins"/>
    <property type="match status" value="1"/>
</dbReference>
<protein>
    <recommendedName>
        <fullName evidence="2">EfeO-type cupredoxin-like domain-containing protein</fullName>
    </recommendedName>
</protein>
<gene>
    <name evidence="1" type="ORF">METZ01_LOCUS352489</name>
</gene>
<feature type="non-terminal residue" evidence="1">
    <location>
        <position position="134"/>
    </location>
</feature>
<name>A0A382RR56_9ZZZZ</name>
<accession>A0A382RR56</accession>
<sequence length="134" mass="14598">VLMLAVLVLAGGWSSSFAQGTEALRVEVTLDEYSFFPDPLRIPAGREVTLVIRNVGRVSHEFMAGREPEGNDFRQDLFGGLHVNIEEVDRTEAGHAHQADTPSHAEENADDVHAHGEGHEHGTMVEAKAGQTFV</sequence>
<evidence type="ECO:0000313" key="1">
    <source>
        <dbReference type="EMBL" id="SVC99635.1"/>
    </source>
</evidence>
<dbReference type="InterPro" id="IPR008972">
    <property type="entry name" value="Cupredoxin"/>
</dbReference>
<dbReference type="EMBL" id="UINC01123273">
    <property type="protein sequence ID" value="SVC99635.1"/>
    <property type="molecule type" value="Genomic_DNA"/>
</dbReference>
<feature type="non-terminal residue" evidence="1">
    <location>
        <position position="1"/>
    </location>
</feature>
<organism evidence="1">
    <name type="scientific">marine metagenome</name>
    <dbReference type="NCBI Taxonomy" id="408172"/>
    <lineage>
        <taxon>unclassified sequences</taxon>
        <taxon>metagenomes</taxon>
        <taxon>ecological metagenomes</taxon>
    </lineage>
</organism>
<proteinExistence type="predicted"/>
<reference evidence="1" key="1">
    <citation type="submission" date="2018-05" db="EMBL/GenBank/DDBJ databases">
        <authorList>
            <person name="Lanie J.A."/>
            <person name="Ng W.-L."/>
            <person name="Kazmierczak K.M."/>
            <person name="Andrzejewski T.M."/>
            <person name="Davidsen T.M."/>
            <person name="Wayne K.J."/>
            <person name="Tettelin H."/>
            <person name="Glass J.I."/>
            <person name="Rusch D."/>
            <person name="Podicherti R."/>
            <person name="Tsui H.-C.T."/>
            <person name="Winkler M.E."/>
        </authorList>
    </citation>
    <scope>NUCLEOTIDE SEQUENCE</scope>
</reference>
<dbReference type="AlphaFoldDB" id="A0A382RR56"/>